<proteinExistence type="predicted"/>
<evidence type="ECO:0000313" key="2">
    <source>
        <dbReference type="Proteomes" id="UP000824533"/>
    </source>
</evidence>
<reference evidence="1 2" key="1">
    <citation type="journal article" date="2021" name="Front. Genet.">
        <title>Chromosome-Level Genome Assembly Reveals Significant Gene Expansion in the Toll and IMD Signaling Pathways of Dendrolimus kikuchii.</title>
        <authorList>
            <person name="Zhou J."/>
            <person name="Wu P."/>
            <person name="Xiong Z."/>
            <person name="Liu N."/>
            <person name="Zhao N."/>
            <person name="Ji M."/>
            <person name="Qiu Y."/>
            <person name="Yang B."/>
        </authorList>
    </citation>
    <scope>NUCLEOTIDE SEQUENCE [LARGE SCALE GENOMIC DNA]</scope>
    <source>
        <strain evidence="1">Ann1</strain>
    </source>
</reference>
<name>A0ACC1DG81_9NEOP</name>
<dbReference type="EMBL" id="CM034389">
    <property type="protein sequence ID" value="KAJ0182769.1"/>
    <property type="molecule type" value="Genomic_DNA"/>
</dbReference>
<gene>
    <name evidence="1" type="ORF">K1T71_002138</name>
</gene>
<keyword evidence="2" id="KW-1185">Reference proteome</keyword>
<evidence type="ECO:0000313" key="1">
    <source>
        <dbReference type="EMBL" id="KAJ0182769.1"/>
    </source>
</evidence>
<comment type="caution">
    <text evidence="1">The sequence shown here is derived from an EMBL/GenBank/DDBJ whole genome shotgun (WGS) entry which is preliminary data.</text>
</comment>
<protein>
    <submittedName>
        <fullName evidence="1">Uncharacterized protein</fullName>
    </submittedName>
</protein>
<sequence>MRVPLLLTIAILLALAAAAPAGSKLQTGPNDVNGVPYVEEVVVESVLQVRPSSTKQARVNTQVNLQDGARVDETKNL</sequence>
<dbReference type="Proteomes" id="UP000824533">
    <property type="component" value="Linkage Group LG03"/>
</dbReference>
<accession>A0ACC1DG81</accession>
<organism evidence="1 2">
    <name type="scientific">Dendrolimus kikuchii</name>
    <dbReference type="NCBI Taxonomy" id="765133"/>
    <lineage>
        <taxon>Eukaryota</taxon>
        <taxon>Metazoa</taxon>
        <taxon>Ecdysozoa</taxon>
        <taxon>Arthropoda</taxon>
        <taxon>Hexapoda</taxon>
        <taxon>Insecta</taxon>
        <taxon>Pterygota</taxon>
        <taxon>Neoptera</taxon>
        <taxon>Endopterygota</taxon>
        <taxon>Lepidoptera</taxon>
        <taxon>Glossata</taxon>
        <taxon>Ditrysia</taxon>
        <taxon>Bombycoidea</taxon>
        <taxon>Lasiocampidae</taxon>
        <taxon>Dendrolimus</taxon>
    </lineage>
</organism>